<keyword evidence="1" id="KW-0812">Transmembrane</keyword>
<feature type="non-terminal residue" evidence="2">
    <location>
        <position position="1"/>
    </location>
</feature>
<proteinExistence type="predicted"/>
<accession>K0TCZ2</accession>
<evidence type="ECO:0000256" key="1">
    <source>
        <dbReference type="SAM" id="Phobius"/>
    </source>
</evidence>
<reference evidence="2 3" key="1">
    <citation type="journal article" date="2012" name="Genome Biol.">
        <title>Genome and low-iron response of an oceanic diatom adapted to chronic iron limitation.</title>
        <authorList>
            <person name="Lommer M."/>
            <person name="Specht M."/>
            <person name="Roy A.S."/>
            <person name="Kraemer L."/>
            <person name="Andreson R."/>
            <person name="Gutowska M.A."/>
            <person name="Wolf J."/>
            <person name="Bergner S.V."/>
            <person name="Schilhabel M.B."/>
            <person name="Klostermeier U.C."/>
            <person name="Beiko R.G."/>
            <person name="Rosenstiel P."/>
            <person name="Hippler M."/>
            <person name="Laroche J."/>
        </authorList>
    </citation>
    <scope>NUCLEOTIDE SEQUENCE [LARGE SCALE GENOMIC DNA]</scope>
    <source>
        <strain evidence="2 3">CCMP1005</strain>
    </source>
</reference>
<keyword evidence="1" id="KW-1133">Transmembrane helix</keyword>
<feature type="transmembrane region" description="Helical" evidence="1">
    <location>
        <begin position="23"/>
        <end position="42"/>
    </location>
</feature>
<comment type="caution">
    <text evidence="2">The sequence shown here is derived from an EMBL/GenBank/DDBJ whole genome shotgun (WGS) entry which is preliminary data.</text>
</comment>
<dbReference type="Proteomes" id="UP000266841">
    <property type="component" value="Unassembled WGS sequence"/>
</dbReference>
<dbReference type="AlphaFoldDB" id="K0TCZ2"/>
<evidence type="ECO:0000313" key="2">
    <source>
        <dbReference type="EMBL" id="EJK68367.1"/>
    </source>
</evidence>
<gene>
    <name evidence="2" type="ORF">THAOC_10456</name>
</gene>
<dbReference type="EMBL" id="AGNL01011476">
    <property type="protein sequence ID" value="EJK68367.1"/>
    <property type="molecule type" value="Genomic_DNA"/>
</dbReference>
<sequence length="49" mass="5336">KVLTSGPASGKVLTSGPAFRKGTYLWTRIYSFLLLLLLLLLLSSQGQRA</sequence>
<keyword evidence="1" id="KW-0472">Membrane</keyword>
<protein>
    <submittedName>
        <fullName evidence="2">Uncharacterized protein</fullName>
    </submittedName>
</protein>
<keyword evidence="3" id="KW-1185">Reference proteome</keyword>
<name>K0TCZ2_THAOC</name>
<evidence type="ECO:0000313" key="3">
    <source>
        <dbReference type="Proteomes" id="UP000266841"/>
    </source>
</evidence>
<organism evidence="2 3">
    <name type="scientific">Thalassiosira oceanica</name>
    <name type="common">Marine diatom</name>
    <dbReference type="NCBI Taxonomy" id="159749"/>
    <lineage>
        <taxon>Eukaryota</taxon>
        <taxon>Sar</taxon>
        <taxon>Stramenopiles</taxon>
        <taxon>Ochrophyta</taxon>
        <taxon>Bacillariophyta</taxon>
        <taxon>Coscinodiscophyceae</taxon>
        <taxon>Thalassiosirophycidae</taxon>
        <taxon>Thalassiosirales</taxon>
        <taxon>Thalassiosiraceae</taxon>
        <taxon>Thalassiosira</taxon>
    </lineage>
</organism>